<gene>
    <name evidence="6" type="ORF">HF526_08430</name>
</gene>
<reference evidence="6 7" key="1">
    <citation type="submission" date="2020-04" db="EMBL/GenBank/DDBJ databases">
        <authorList>
            <person name="Klaysubun C."/>
            <person name="Duangmal K."/>
            <person name="Lipun K."/>
        </authorList>
    </citation>
    <scope>NUCLEOTIDE SEQUENCE [LARGE SCALE GENOMIC DNA]</scope>
    <source>
        <strain evidence="6 7">K10HN5</strain>
    </source>
</reference>
<keyword evidence="4" id="KW-0503">Monooxygenase</keyword>
<dbReference type="Pfam" id="PF00296">
    <property type="entry name" value="Bac_luciferase"/>
    <property type="match status" value="1"/>
</dbReference>
<accession>A0ABX1SAS4</accession>
<evidence type="ECO:0000256" key="2">
    <source>
        <dbReference type="ARBA" id="ARBA00022643"/>
    </source>
</evidence>
<evidence type="ECO:0000256" key="3">
    <source>
        <dbReference type="ARBA" id="ARBA00023002"/>
    </source>
</evidence>
<dbReference type="InterPro" id="IPR011251">
    <property type="entry name" value="Luciferase-like_dom"/>
</dbReference>
<dbReference type="InterPro" id="IPR050172">
    <property type="entry name" value="SsuD_RutA_monooxygenase"/>
</dbReference>
<evidence type="ECO:0000313" key="6">
    <source>
        <dbReference type="EMBL" id="NMH97339.1"/>
    </source>
</evidence>
<name>A0ABX1SAS4_9PSEU</name>
<dbReference type="SUPFAM" id="SSF51679">
    <property type="entry name" value="Bacterial luciferase-like"/>
    <property type="match status" value="1"/>
</dbReference>
<sequence>MRVGMFMPTMNKNWVFSNTSPTSMPEWYLAEQSATKAEHYGFDFLLSAVKFRGFDGDTNPWNYSLDSLSVMAGLAVTTKRIKLFGSIATLLTPPVLAAKQAATISDMSGGRFGLNIVTGWEKPEYTQMGLWPGDQHFQTRYDHADEYVRIMRELWTKGQSDFVGTYFQMEDCRLGPLPTAPIELVCAGQSDRGMQFCAEVGDYQFVVGKPDVDSLRVQNNRLQEQADKAGRAVGSLPLFQIVLRDSLAEAEDVVQNWRENMDFPAVTNLMGIAREDLTENEESTKSLMLGSDAFMISFPLVLGDAKTIAEKLRSFGEVPGTAGVMLSFQDYLVDVDRFGREVMPLLTRS</sequence>
<dbReference type="PANTHER" id="PTHR42847:SF4">
    <property type="entry name" value="ALKANESULFONATE MONOOXYGENASE-RELATED"/>
    <property type="match status" value="1"/>
</dbReference>
<proteinExistence type="predicted"/>
<evidence type="ECO:0000259" key="5">
    <source>
        <dbReference type="Pfam" id="PF00296"/>
    </source>
</evidence>
<keyword evidence="1" id="KW-0285">Flavoprotein</keyword>
<keyword evidence="2" id="KW-0288">FMN</keyword>
<keyword evidence="7" id="KW-1185">Reference proteome</keyword>
<evidence type="ECO:0000313" key="7">
    <source>
        <dbReference type="Proteomes" id="UP000820669"/>
    </source>
</evidence>
<evidence type="ECO:0000256" key="1">
    <source>
        <dbReference type="ARBA" id="ARBA00022630"/>
    </source>
</evidence>
<comment type="caution">
    <text evidence="6">The sequence shown here is derived from an EMBL/GenBank/DDBJ whole genome shotgun (WGS) entry which is preliminary data.</text>
</comment>
<dbReference type="PANTHER" id="PTHR42847">
    <property type="entry name" value="ALKANESULFONATE MONOOXYGENASE"/>
    <property type="match status" value="1"/>
</dbReference>
<organism evidence="6 7">
    <name type="scientific">Pseudonocardia acidicola</name>
    <dbReference type="NCBI Taxonomy" id="2724939"/>
    <lineage>
        <taxon>Bacteria</taxon>
        <taxon>Bacillati</taxon>
        <taxon>Actinomycetota</taxon>
        <taxon>Actinomycetes</taxon>
        <taxon>Pseudonocardiales</taxon>
        <taxon>Pseudonocardiaceae</taxon>
        <taxon>Pseudonocardia</taxon>
    </lineage>
</organism>
<dbReference type="EMBL" id="JAAXLA010000011">
    <property type="protein sequence ID" value="NMH97339.1"/>
    <property type="molecule type" value="Genomic_DNA"/>
</dbReference>
<dbReference type="Gene3D" id="3.20.20.30">
    <property type="entry name" value="Luciferase-like domain"/>
    <property type="match status" value="1"/>
</dbReference>
<keyword evidence="3" id="KW-0560">Oxidoreductase</keyword>
<evidence type="ECO:0000256" key="4">
    <source>
        <dbReference type="ARBA" id="ARBA00023033"/>
    </source>
</evidence>
<dbReference type="InterPro" id="IPR036661">
    <property type="entry name" value="Luciferase-like_sf"/>
</dbReference>
<dbReference type="Proteomes" id="UP000820669">
    <property type="component" value="Unassembled WGS sequence"/>
</dbReference>
<feature type="domain" description="Luciferase-like" evidence="5">
    <location>
        <begin position="1"/>
        <end position="316"/>
    </location>
</feature>
<protein>
    <submittedName>
        <fullName evidence="6">LLM class flavin-dependent oxidoreductase</fullName>
    </submittedName>
</protein>